<gene>
    <name evidence="2" type="ORF">HIM_06128</name>
</gene>
<keyword evidence="3" id="KW-1185">Reference proteome</keyword>
<dbReference type="InterPro" id="IPR029058">
    <property type="entry name" value="AB_hydrolase_fold"/>
</dbReference>
<organism evidence="2 3">
    <name type="scientific">Hirsutella minnesotensis 3608</name>
    <dbReference type="NCBI Taxonomy" id="1043627"/>
    <lineage>
        <taxon>Eukaryota</taxon>
        <taxon>Fungi</taxon>
        <taxon>Dikarya</taxon>
        <taxon>Ascomycota</taxon>
        <taxon>Pezizomycotina</taxon>
        <taxon>Sordariomycetes</taxon>
        <taxon>Hypocreomycetidae</taxon>
        <taxon>Hypocreales</taxon>
        <taxon>Ophiocordycipitaceae</taxon>
        <taxon>Hirsutella</taxon>
    </lineage>
</organism>
<reference evidence="2 3" key="1">
    <citation type="journal article" date="2014" name="Genome Biol. Evol.">
        <title>Comparative genomics and transcriptomics analyses reveal divergent lifestyle features of nematode endoparasitic fungus Hirsutella minnesotensis.</title>
        <authorList>
            <person name="Lai Y."/>
            <person name="Liu K."/>
            <person name="Zhang X."/>
            <person name="Zhang X."/>
            <person name="Li K."/>
            <person name="Wang N."/>
            <person name="Shu C."/>
            <person name="Wu Y."/>
            <person name="Wang C."/>
            <person name="Bushley K.E."/>
            <person name="Xiang M."/>
            <person name="Liu X."/>
        </authorList>
    </citation>
    <scope>NUCLEOTIDE SEQUENCE [LARGE SCALE GENOMIC DNA]</scope>
    <source>
        <strain evidence="2 3">3608</strain>
    </source>
</reference>
<feature type="domain" description="Serine aminopeptidase S33" evidence="1">
    <location>
        <begin position="35"/>
        <end position="285"/>
    </location>
</feature>
<evidence type="ECO:0000313" key="3">
    <source>
        <dbReference type="Proteomes" id="UP000054481"/>
    </source>
</evidence>
<dbReference type="InterPro" id="IPR051044">
    <property type="entry name" value="MAG_DAG_Lipase"/>
</dbReference>
<dbReference type="Gene3D" id="3.40.50.1820">
    <property type="entry name" value="alpha/beta hydrolase"/>
    <property type="match status" value="1"/>
</dbReference>
<dbReference type="PANTHER" id="PTHR11614">
    <property type="entry name" value="PHOSPHOLIPASE-RELATED"/>
    <property type="match status" value="1"/>
</dbReference>
<dbReference type="OrthoDB" id="10249433at2759"/>
<dbReference type="Proteomes" id="UP000054481">
    <property type="component" value="Unassembled WGS sequence"/>
</dbReference>
<proteinExistence type="predicted"/>
<name>A0A0F7ZZN5_9HYPO</name>
<protein>
    <recommendedName>
        <fullName evidence="1">Serine aminopeptidase S33 domain-containing protein</fullName>
    </recommendedName>
</protein>
<evidence type="ECO:0000259" key="1">
    <source>
        <dbReference type="Pfam" id="PF12146"/>
    </source>
</evidence>
<accession>A0A0F7ZZN5</accession>
<dbReference type="AlphaFoldDB" id="A0A0F7ZZN5"/>
<evidence type="ECO:0000313" key="2">
    <source>
        <dbReference type="EMBL" id="KJZ74532.1"/>
    </source>
</evidence>
<dbReference type="Pfam" id="PF12146">
    <property type="entry name" value="Hydrolase_4"/>
    <property type="match status" value="1"/>
</dbReference>
<dbReference type="SUPFAM" id="SSF53474">
    <property type="entry name" value="alpha/beta-Hydrolases"/>
    <property type="match status" value="1"/>
</dbReference>
<dbReference type="EMBL" id="KQ030525">
    <property type="protein sequence ID" value="KJZ74532.1"/>
    <property type="molecule type" value="Genomic_DNA"/>
</dbReference>
<dbReference type="InterPro" id="IPR022742">
    <property type="entry name" value="Hydrolase_4"/>
</dbReference>
<sequence>MACAGERAVRTVESSLTTRDGHILYTKSWEAPPGEAKAGLAWLHGFSDHCNNYDDFCRSLASHGITVFAYDQRGWGRSARCPVHVGQTGPTQTVLSDMTDFINSLPPMGDLPLFLGGHSMGGAACLVWASQCAHGTNKRIRGYVLESPYLVLHPSLDPSPGVVWLVRGLAWCLPNLRVRNEQRPELISRSTKAIERYRRDPLNYERVTLECIAETYARGRQVAGGSDDLVEAADGRAVGLWIGHGDRDYIVSYEATRAYFERSGIRDKTFETYESCYHSLHLELDQARARFTSDVIAWIRERAAVEEVQ</sequence>